<dbReference type="GO" id="GO:0003677">
    <property type="term" value="F:DNA binding"/>
    <property type="evidence" value="ECO:0007669"/>
    <property type="project" value="InterPro"/>
</dbReference>
<dbReference type="KEGG" id="tpe:Tpen_1495"/>
<dbReference type="EMBL" id="CP000505">
    <property type="protein sequence ID" value="ABL78892.1"/>
    <property type="molecule type" value="Genomic_DNA"/>
</dbReference>
<dbReference type="PANTHER" id="PTHR34860">
    <property type="entry name" value="REPRESSOR-LIKE PROTEIN SSO7C3"/>
    <property type="match status" value="1"/>
</dbReference>
<evidence type="ECO:0000313" key="3">
    <source>
        <dbReference type="EMBL" id="ABL78892.1"/>
    </source>
</evidence>
<dbReference type="NCBIfam" id="TIGR01439">
    <property type="entry name" value="lp_hng_hel_AbrB"/>
    <property type="match status" value="1"/>
</dbReference>
<organism evidence="3 4">
    <name type="scientific">Thermofilum pendens (strain DSM 2475 / Hrk 5)</name>
    <dbReference type="NCBI Taxonomy" id="368408"/>
    <lineage>
        <taxon>Archaea</taxon>
        <taxon>Thermoproteota</taxon>
        <taxon>Thermoprotei</taxon>
        <taxon>Thermofilales</taxon>
        <taxon>Thermofilaceae</taxon>
        <taxon>Thermofilum</taxon>
    </lineage>
</organism>
<keyword evidence="1" id="KW-0175">Coiled coil</keyword>
<feature type="coiled-coil region" evidence="1">
    <location>
        <begin position="61"/>
        <end position="95"/>
    </location>
</feature>
<dbReference type="Proteomes" id="UP000000641">
    <property type="component" value="Chromosome"/>
</dbReference>
<sequence length="101" mass="11453">MGRVKIVGKMAKVVVVDAEGRVVIPKEVRERLGLAEGSRLLLVELSDDTIALRKLDARKILEAIAREVREKRVNLEKIEREVEEEADRVASRRIEEMLAGH</sequence>
<dbReference type="SMART" id="SM00966">
    <property type="entry name" value="SpoVT_AbrB"/>
    <property type="match status" value="1"/>
</dbReference>
<dbReference type="HOGENOM" id="CLU_158484_6_1_2"/>
<name>A1S0B2_THEPD</name>
<dbReference type="PROSITE" id="PS51740">
    <property type="entry name" value="SPOVT_ABRB"/>
    <property type="match status" value="1"/>
</dbReference>
<dbReference type="InterPro" id="IPR007159">
    <property type="entry name" value="SpoVT-AbrB_dom"/>
</dbReference>
<dbReference type="Gene3D" id="2.10.260.10">
    <property type="match status" value="1"/>
</dbReference>
<proteinExistence type="predicted"/>
<feature type="domain" description="SpoVT-AbrB" evidence="2">
    <location>
        <begin position="11"/>
        <end position="57"/>
    </location>
</feature>
<accession>A1S0B2</accession>
<dbReference type="SUPFAM" id="SSF89447">
    <property type="entry name" value="AbrB/MazE/MraZ-like"/>
    <property type="match status" value="1"/>
</dbReference>
<dbReference type="AlphaFoldDB" id="A1S0B2"/>
<reference evidence="4" key="1">
    <citation type="journal article" date="2008" name="J. Bacteriol.">
        <title>Genome sequence of Thermofilum pendens reveals an exceptional loss of biosynthetic pathways without genome reduction.</title>
        <authorList>
            <person name="Anderson I."/>
            <person name="Rodriguez J."/>
            <person name="Susanti D."/>
            <person name="Porat I."/>
            <person name="Reich C."/>
            <person name="Ulrich L.E."/>
            <person name="Elkins J.G."/>
            <person name="Mavromatis K."/>
            <person name="Lykidis A."/>
            <person name="Kim E."/>
            <person name="Thompson L.S."/>
            <person name="Nolan M."/>
            <person name="Land M."/>
            <person name="Copeland A."/>
            <person name="Lapidus A."/>
            <person name="Lucas S."/>
            <person name="Detter C."/>
            <person name="Zhulin I.B."/>
            <person name="Olsen G.J."/>
            <person name="Whitman W."/>
            <person name="Mukhopadhyay B."/>
            <person name="Bristow J."/>
            <person name="Kyrpides N."/>
        </authorList>
    </citation>
    <scope>NUCLEOTIDE SEQUENCE [LARGE SCALE GENOMIC DNA]</scope>
    <source>
        <strain evidence="4">DSM 2475 / Hrk 5</strain>
    </source>
</reference>
<dbReference type="InterPro" id="IPR052975">
    <property type="entry name" value="Repressor-like_regulatory"/>
</dbReference>
<protein>
    <submittedName>
        <fullName evidence="3">Transcriptional regulator, AbrB family</fullName>
    </submittedName>
</protein>
<dbReference type="PANTHER" id="PTHR34860:SF6">
    <property type="entry name" value="REPRESSOR-LIKE PROTEIN SSO7C3"/>
    <property type="match status" value="1"/>
</dbReference>
<dbReference type="Pfam" id="PF04014">
    <property type="entry name" value="MazE_antitoxin"/>
    <property type="match status" value="1"/>
</dbReference>
<dbReference type="InterPro" id="IPR037914">
    <property type="entry name" value="SpoVT-AbrB_sf"/>
</dbReference>
<gene>
    <name evidence="3" type="ordered locus">Tpen_1495</name>
</gene>
<evidence type="ECO:0000259" key="2">
    <source>
        <dbReference type="PROSITE" id="PS51740"/>
    </source>
</evidence>
<keyword evidence="4" id="KW-1185">Reference proteome</keyword>
<dbReference type="EnsemblBacteria" id="ABL78892">
    <property type="protein sequence ID" value="ABL78892"/>
    <property type="gene ID" value="Tpen_1495"/>
</dbReference>
<evidence type="ECO:0000313" key="4">
    <source>
        <dbReference type="Proteomes" id="UP000000641"/>
    </source>
</evidence>
<dbReference type="eggNOG" id="arCOG00812">
    <property type="taxonomic scope" value="Archaea"/>
</dbReference>
<evidence type="ECO:0000256" key="1">
    <source>
        <dbReference type="SAM" id="Coils"/>
    </source>
</evidence>